<name>A0ACB8D2G1_DERSI</name>
<gene>
    <name evidence="1" type="ORF">HPB49_002538</name>
</gene>
<protein>
    <submittedName>
        <fullName evidence="1">Uncharacterized protein</fullName>
    </submittedName>
</protein>
<sequence length="291" mass="29988">MGLCRHKSNGATEEAFKPSVNFRTISVASSCRGAEGVTYFRLCVALTLASSTLAQFVFGGYNPDYGVGLTSYNGGYNLDPGVGLTSGCFIPEIGYPGFTGFGVGQGFAYGPAASYDVAAPASAPAVNRVTHHAAPTAHKDQKNTPVVAAAKAVATVAAAPAGSHVTTFQSAHTASTHAAPAATKTFQSASVVAAAPSVATVAHAAPAFAASHTAPVYGYGAGHHGLRPGIDDHSNVHSAKVWQIILDRGTGTKIEYLDQAACYERHTRQDRSTDSPAAEKRQQRAAENNLA</sequence>
<reference evidence="1" key="1">
    <citation type="submission" date="2020-05" db="EMBL/GenBank/DDBJ databases">
        <title>Large-scale comparative analyses of tick genomes elucidate their genetic diversity and vector capacities.</title>
        <authorList>
            <person name="Jia N."/>
            <person name="Wang J."/>
            <person name="Shi W."/>
            <person name="Du L."/>
            <person name="Sun Y."/>
            <person name="Zhan W."/>
            <person name="Jiang J."/>
            <person name="Wang Q."/>
            <person name="Zhang B."/>
            <person name="Ji P."/>
            <person name="Sakyi L.B."/>
            <person name="Cui X."/>
            <person name="Yuan T."/>
            <person name="Jiang B."/>
            <person name="Yang W."/>
            <person name="Lam T.T.-Y."/>
            <person name="Chang Q."/>
            <person name="Ding S."/>
            <person name="Wang X."/>
            <person name="Zhu J."/>
            <person name="Ruan X."/>
            <person name="Zhao L."/>
            <person name="Wei J."/>
            <person name="Que T."/>
            <person name="Du C."/>
            <person name="Cheng J."/>
            <person name="Dai P."/>
            <person name="Han X."/>
            <person name="Huang E."/>
            <person name="Gao Y."/>
            <person name="Liu J."/>
            <person name="Shao H."/>
            <person name="Ye R."/>
            <person name="Li L."/>
            <person name="Wei W."/>
            <person name="Wang X."/>
            <person name="Wang C."/>
            <person name="Yang T."/>
            <person name="Huo Q."/>
            <person name="Li W."/>
            <person name="Guo W."/>
            <person name="Chen H."/>
            <person name="Zhou L."/>
            <person name="Ni X."/>
            <person name="Tian J."/>
            <person name="Zhou Y."/>
            <person name="Sheng Y."/>
            <person name="Liu T."/>
            <person name="Pan Y."/>
            <person name="Xia L."/>
            <person name="Li J."/>
            <person name="Zhao F."/>
            <person name="Cao W."/>
        </authorList>
    </citation>
    <scope>NUCLEOTIDE SEQUENCE</scope>
    <source>
        <strain evidence="1">Dsil-2018</strain>
    </source>
</reference>
<keyword evidence="2" id="KW-1185">Reference proteome</keyword>
<evidence type="ECO:0000313" key="1">
    <source>
        <dbReference type="EMBL" id="KAH7958553.1"/>
    </source>
</evidence>
<proteinExistence type="predicted"/>
<comment type="caution">
    <text evidence="1">The sequence shown here is derived from an EMBL/GenBank/DDBJ whole genome shotgun (WGS) entry which is preliminary data.</text>
</comment>
<accession>A0ACB8D2G1</accession>
<dbReference type="Proteomes" id="UP000821865">
    <property type="component" value="Chromosome 3"/>
</dbReference>
<organism evidence="1 2">
    <name type="scientific">Dermacentor silvarum</name>
    <name type="common">Tick</name>
    <dbReference type="NCBI Taxonomy" id="543639"/>
    <lineage>
        <taxon>Eukaryota</taxon>
        <taxon>Metazoa</taxon>
        <taxon>Ecdysozoa</taxon>
        <taxon>Arthropoda</taxon>
        <taxon>Chelicerata</taxon>
        <taxon>Arachnida</taxon>
        <taxon>Acari</taxon>
        <taxon>Parasitiformes</taxon>
        <taxon>Ixodida</taxon>
        <taxon>Ixodoidea</taxon>
        <taxon>Ixodidae</taxon>
        <taxon>Rhipicephalinae</taxon>
        <taxon>Dermacentor</taxon>
    </lineage>
</organism>
<dbReference type="EMBL" id="CM023472">
    <property type="protein sequence ID" value="KAH7958553.1"/>
    <property type="molecule type" value="Genomic_DNA"/>
</dbReference>
<evidence type="ECO:0000313" key="2">
    <source>
        <dbReference type="Proteomes" id="UP000821865"/>
    </source>
</evidence>